<evidence type="ECO:0000313" key="8">
    <source>
        <dbReference type="EMBL" id="MBK1826757.1"/>
    </source>
</evidence>
<keyword evidence="5" id="KW-1133">Transmembrane helix</keyword>
<dbReference type="InterPro" id="IPR003400">
    <property type="entry name" value="ExbD"/>
</dbReference>
<dbReference type="GO" id="GO:0015031">
    <property type="term" value="P:protein transport"/>
    <property type="evidence" value="ECO:0007669"/>
    <property type="project" value="UniProtKB-KW"/>
</dbReference>
<dbReference type="PANTHER" id="PTHR30558:SF3">
    <property type="entry name" value="BIOPOLYMER TRANSPORT PROTEIN EXBD-RELATED"/>
    <property type="match status" value="1"/>
</dbReference>
<keyword evidence="4 7" id="KW-0812">Transmembrane</keyword>
<dbReference type="RefSeq" id="WP_200277999.1">
    <property type="nucleotide sequence ID" value="NZ_JAENII010000004.1"/>
</dbReference>
<evidence type="ECO:0000256" key="3">
    <source>
        <dbReference type="ARBA" id="ARBA00022475"/>
    </source>
</evidence>
<accession>A0A934VF94</accession>
<evidence type="ECO:0000313" key="9">
    <source>
        <dbReference type="Proteomes" id="UP000658278"/>
    </source>
</evidence>
<proteinExistence type="inferred from homology"/>
<dbReference type="EMBL" id="JAENII010000004">
    <property type="protein sequence ID" value="MBK1826757.1"/>
    <property type="molecule type" value="Genomic_DNA"/>
</dbReference>
<dbReference type="PANTHER" id="PTHR30558">
    <property type="entry name" value="EXBD MEMBRANE COMPONENT OF PMF-DRIVEN MACROMOLECULE IMPORT SYSTEM"/>
    <property type="match status" value="1"/>
</dbReference>
<keyword evidence="3" id="KW-1003">Cell membrane</keyword>
<sequence>MSRHKRDEAMEEDQPKLDISSLIDATFLLLIYFLVTTTIQPREQDVPMTLPAAAPSETPPEIEPKLIKIDASGAIFVGAGAAQIPMDSDPDSRDVPMLFADLKSYSDSAKSASSEPLVQIYVDGGAAQQRVIDVLNALTGVGISKVTFTDLVDP</sequence>
<keyword evidence="7" id="KW-0813">Transport</keyword>
<comment type="caution">
    <text evidence="8">The sequence shown here is derived from an EMBL/GenBank/DDBJ whole genome shotgun (WGS) entry which is preliminary data.</text>
</comment>
<evidence type="ECO:0000256" key="5">
    <source>
        <dbReference type="ARBA" id="ARBA00022989"/>
    </source>
</evidence>
<protein>
    <submittedName>
        <fullName evidence="8">Biopolymer transporter ExbD</fullName>
    </submittedName>
</protein>
<keyword evidence="6" id="KW-0472">Membrane</keyword>
<dbReference type="AlphaFoldDB" id="A0A934VF94"/>
<evidence type="ECO:0000256" key="2">
    <source>
        <dbReference type="ARBA" id="ARBA00005811"/>
    </source>
</evidence>
<comment type="similarity">
    <text evidence="2 7">Belongs to the ExbD/TolR family.</text>
</comment>
<comment type="subcellular location">
    <subcellularLocation>
        <location evidence="1">Cell membrane</location>
        <topology evidence="1">Single-pass membrane protein</topology>
    </subcellularLocation>
    <subcellularLocation>
        <location evidence="7">Cell membrane</location>
        <topology evidence="7">Single-pass type II membrane protein</topology>
    </subcellularLocation>
</comment>
<dbReference type="Proteomes" id="UP000658278">
    <property type="component" value="Unassembled WGS sequence"/>
</dbReference>
<name>A0A934VF94_9BACT</name>
<dbReference type="GO" id="GO:0022857">
    <property type="term" value="F:transmembrane transporter activity"/>
    <property type="evidence" value="ECO:0007669"/>
    <property type="project" value="InterPro"/>
</dbReference>
<dbReference type="GO" id="GO:0005886">
    <property type="term" value="C:plasma membrane"/>
    <property type="evidence" value="ECO:0007669"/>
    <property type="project" value="UniProtKB-SubCell"/>
</dbReference>
<evidence type="ECO:0000256" key="6">
    <source>
        <dbReference type="ARBA" id="ARBA00023136"/>
    </source>
</evidence>
<keyword evidence="7" id="KW-0653">Protein transport</keyword>
<evidence type="ECO:0000256" key="1">
    <source>
        <dbReference type="ARBA" id="ARBA00004162"/>
    </source>
</evidence>
<gene>
    <name evidence="8" type="ORF">JIN81_06990</name>
</gene>
<dbReference type="Pfam" id="PF02472">
    <property type="entry name" value="ExbD"/>
    <property type="match status" value="1"/>
</dbReference>
<reference evidence="8" key="1">
    <citation type="submission" date="2021-01" db="EMBL/GenBank/DDBJ databases">
        <title>Modified the classification status of verrucomicrobia.</title>
        <authorList>
            <person name="Feng X."/>
        </authorList>
    </citation>
    <scope>NUCLEOTIDE SEQUENCE</scope>
    <source>
        <strain evidence="8">KCTC 22201</strain>
    </source>
</reference>
<organism evidence="8 9">
    <name type="scientific">Haloferula rosea</name>
    <dbReference type="NCBI Taxonomy" id="490093"/>
    <lineage>
        <taxon>Bacteria</taxon>
        <taxon>Pseudomonadati</taxon>
        <taxon>Verrucomicrobiota</taxon>
        <taxon>Verrucomicrobiia</taxon>
        <taxon>Verrucomicrobiales</taxon>
        <taxon>Verrucomicrobiaceae</taxon>
        <taxon>Haloferula</taxon>
    </lineage>
</organism>
<keyword evidence="9" id="KW-1185">Reference proteome</keyword>
<evidence type="ECO:0000256" key="4">
    <source>
        <dbReference type="ARBA" id="ARBA00022692"/>
    </source>
</evidence>
<evidence type="ECO:0000256" key="7">
    <source>
        <dbReference type="RuleBase" id="RU003879"/>
    </source>
</evidence>